<reference evidence="1 2" key="2">
    <citation type="submission" date="2019-04" db="EMBL/GenBank/DDBJ databases">
        <authorList>
            <person name="Yang S."/>
            <person name="Wei W."/>
        </authorList>
    </citation>
    <scope>NUCLEOTIDE SEQUENCE [LARGE SCALE GENOMIC DNA]</scope>
    <source>
        <strain evidence="2">ZP60</strain>
    </source>
</reference>
<dbReference type="Proteomes" id="UP000297053">
    <property type="component" value="Chromosome"/>
</dbReference>
<dbReference type="Pfam" id="PF26508">
    <property type="entry name" value="DUF8170"/>
    <property type="match status" value="1"/>
</dbReference>
<accession>A0A4D6KH02</accession>
<evidence type="ECO:0000313" key="2">
    <source>
        <dbReference type="Proteomes" id="UP000297053"/>
    </source>
</evidence>
<organism evidence="1 2">
    <name type="scientific">Halomicrobium mukohataei</name>
    <dbReference type="NCBI Taxonomy" id="57705"/>
    <lineage>
        <taxon>Archaea</taxon>
        <taxon>Methanobacteriati</taxon>
        <taxon>Methanobacteriota</taxon>
        <taxon>Stenosarchaea group</taxon>
        <taxon>Halobacteria</taxon>
        <taxon>Halobacteriales</taxon>
        <taxon>Haloarculaceae</taxon>
        <taxon>Halomicrobium</taxon>
    </lineage>
</organism>
<protein>
    <submittedName>
        <fullName evidence="1">Uncharacterized protein</fullName>
    </submittedName>
</protein>
<dbReference type="InterPro" id="IPR058483">
    <property type="entry name" value="DUF8170"/>
</dbReference>
<dbReference type="KEGG" id="halz:E5139_03030"/>
<evidence type="ECO:0000313" key="1">
    <source>
        <dbReference type="EMBL" id="QCD64666.1"/>
    </source>
</evidence>
<gene>
    <name evidence="1" type="ORF">E5139_03030</name>
</gene>
<dbReference type="OMA" id="EWTNTYL"/>
<proteinExistence type="predicted"/>
<sequence>MSGPSFDGQEVLDETLSFLGSLPPEQITAMRDAVYGDLGRYEEADCTYFVLGNYDEYEKERVLSVRDSLTDSAAGRVAFTLEDIDPGVDAWQNFYVKFRVFARRADHIVLVAEDNDGGHKLELGEVDRERLYVLKRDYDGASLDPPDDDERSAADPAFGDLDYERFDAMMLTLFAYLDDEGRLFTWASESGLARAVDRVLAETI</sequence>
<dbReference type="GeneID" id="42177877"/>
<dbReference type="EMBL" id="CP039375">
    <property type="protein sequence ID" value="QCD64666.1"/>
    <property type="molecule type" value="Genomic_DNA"/>
</dbReference>
<dbReference type="RefSeq" id="WP_015764107.1">
    <property type="nucleotide sequence ID" value="NZ_CP039375.1"/>
</dbReference>
<dbReference type="AlphaFoldDB" id="A0A4D6KH02"/>
<name>A0A4D6KH02_9EURY</name>
<reference evidence="1 2" key="1">
    <citation type="submission" date="2019-04" db="EMBL/GenBank/DDBJ databases">
        <title>Complete genome sequence of Arthrobacter sp. ZXY-2 associated with effective atrazine degradation and salt adaptation.</title>
        <authorList>
            <person name="Zhao X."/>
        </authorList>
    </citation>
    <scope>NUCLEOTIDE SEQUENCE [LARGE SCALE GENOMIC DNA]</scope>
    <source>
        <strain evidence="2">ZP60</strain>
    </source>
</reference>